<dbReference type="RefSeq" id="WP_162659376.1">
    <property type="nucleotide sequence ID" value="NZ_LR593887.1"/>
</dbReference>
<feature type="domain" description="HRDC" evidence="1">
    <location>
        <begin position="213"/>
        <end position="292"/>
    </location>
</feature>
<dbReference type="InParanoid" id="A0A6C2YS29"/>
<protein>
    <recommendedName>
        <fullName evidence="1">HRDC domain-containing protein</fullName>
    </recommendedName>
</protein>
<dbReference type="PANTHER" id="PTHR47649">
    <property type="entry name" value="RIBONUCLEASE D"/>
    <property type="match status" value="1"/>
</dbReference>
<dbReference type="PANTHER" id="PTHR47649:SF1">
    <property type="entry name" value="RIBONUCLEASE D"/>
    <property type="match status" value="1"/>
</dbReference>
<dbReference type="InterPro" id="IPR002562">
    <property type="entry name" value="3'-5'_exonuclease_dom"/>
</dbReference>
<sequence>MDALPEKMVTTSSQLLDCCEAIAASDRVGFDTEFVGEDTFHPALCLIQISTARALFVIDPFSVGPLDGFWRLLHDPARLVIVHAGREEIRLCTRLSGRPPKSLFDVQIAAGLLGLGFPLSHGGLLLQTLGVSLSKGETLTNWRQRPLTRSQLRYAFDDVRYLLPLHDYLSERLTQRDRLDWAAEEFLELIAHSLGDAPEYQRWRKLRGVNGFDRRQLALARSLYYWREDAAERLNRPARSVVRDELLVEVVRRNPKRERDLLALRGLPRDEFENILDALQSARELPESQCPDLVEREVDPPQLALVTTLLGAVLSDWCARNELTPSQTATNSDLRALVRAHFTGDPLTSDSALARGWRSMFVRPELEAFLRGHRSVRVGDLRSGAPLRIESFPTPPESSL</sequence>
<proteinExistence type="predicted"/>
<dbReference type="InterPro" id="IPR051086">
    <property type="entry name" value="RNase_D-like"/>
</dbReference>
<organism evidence="2">
    <name type="scientific">Tuwongella immobilis</name>
    <dbReference type="NCBI Taxonomy" id="692036"/>
    <lineage>
        <taxon>Bacteria</taxon>
        <taxon>Pseudomonadati</taxon>
        <taxon>Planctomycetota</taxon>
        <taxon>Planctomycetia</taxon>
        <taxon>Gemmatales</taxon>
        <taxon>Gemmataceae</taxon>
        <taxon>Tuwongella</taxon>
    </lineage>
</organism>
<dbReference type="InterPro" id="IPR044876">
    <property type="entry name" value="HRDC_dom_sf"/>
</dbReference>
<dbReference type="InterPro" id="IPR036397">
    <property type="entry name" value="RNaseH_sf"/>
</dbReference>
<dbReference type="Proteomes" id="UP000464378">
    <property type="component" value="Chromosome"/>
</dbReference>
<dbReference type="SMART" id="SM00474">
    <property type="entry name" value="35EXOc"/>
    <property type="match status" value="1"/>
</dbReference>
<evidence type="ECO:0000259" key="1">
    <source>
        <dbReference type="PROSITE" id="PS50967"/>
    </source>
</evidence>
<dbReference type="SUPFAM" id="SSF53098">
    <property type="entry name" value="Ribonuclease H-like"/>
    <property type="match status" value="1"/>
</dbReference>
<evidence type="ECO:0000313" key="3">
    <source>
        <dbReference type="Proteomes" id="UP000464378"/>
    </source>
</evidence>
<name>A0A6C2YS29_9BACT</name>
<dbReference type="EMBL" id="LR586016">
    <property type="protein sequence ID" value="VIP04276.1"/>
    <property type="molecule type" value="Genomic_DNA"/>
</dbReference>
<dbReference type="InterPro" id="IPR002121">
    <property type="entry name" value="HRDC_dom"/>
</dbReference>
<dbReference type="Gene3D" id="1.10.150.80">
    <property type="entry name" value="HRDC domain"/>
    <property type="match status" value="1"/>
</dbReference>
<dbReference type="EMBL" id="LR593887">
    <property type="protein sequence ID" value="VTS05915.1"/>
    <property type="molecule type" value="Genomic_DNA"/>
</dbReference>
<dbReference type="GO" id="GO:0003676">
    <property type="term" value="F:nucleic acid binding"/>
    <property type="evidence" value="ECO:0007669"/>
    <property type="project" value="InterPro"/>
</dbReference>
<accession>A0A6C2YS29</accession>
<dbReference type="SMART" id="SM00341">
    <property type="entry name" value="HRDC"/>
    <property type="match status" value="1"/>
</dbReference>
<evidence type="ECO:0000313" key="2">
    <source>
        <dbReference type="EMBL" id="VIP04276.1"/>
    </source>
</evidence>
<dbReference type="Pfam" id="PF00570">
    <property type="entry name" value="HRDC"/>
    <property type="match status" value="1"/>
</dbReference>
<dbReference type="Gene3D" id="3.30.420.10">
    <property type="entry name" value="Ribonuclease H-like superfamily/Ribonuclease H"/>
    <property type="match status" value="1"/>
</dbReference>
<dbReference type="KEGG" id="tim:GMBLW1_49170"/>
<dbReference type="GO" id="GO:0006139">
    <property type="term" value="P:nucleobase-containing compound metabolic process"/>
    <property type="evidence" value="ECO:0007669"/>
    <property type="project" value="InterPro"/>
</dbReference>
<reference evidence="2" key="1">
    <citation type="submission" date="2019-04" db="EMBL/GenBank/DDBJ databases">
        <authorList>
            <consortium name="Science for Life Laboratories"/>
        </authorList>
    </citation>
    <scope>NUCLEOTIDE SEQUENCE</scope>
    <source>
        <strain evidence="2">MBLW1</strain>
    </source>
</reference>
<dbReference type="GO" id="GO:0000166">
    <property type="term" value="F:nucleotide binding"/>
    <property type="evidence" value="ECO:0007669"/>
    <property type="project" value="InterPro"/>
</dbReference>
<gene>
    <name evidence="2" type="ORF">GMBLW1_49170</name>
</gene>
<keyword evidence="3" id="KW-1185">Reference proteome</keyword>
<dbReference type="Pfam" id="PF01612">
    <property type="entry name" value="DNA_pol_A_exo1"/>
    <property type="match status" value="1"/>
</dbReference>
<dbReference type="PROSITE" id="PS50967">
    <property type="entry name" value="HRDC"/>
    <property type="match status" value="1"/>
</dbReference>
<dbReference type="GO" id="GO:0008408">
    <property type="term" value="F:3'-5' exonuclease activity"/>
    <property type="evidence" value="ECO:0007669"/>
    <property type="project" value="InterPro"/>
</dbReference>
<dbReference type="InterPro" id="IPR012337">
    <property type="entry name" value="RNaseH-like_sf"/>
</dbReference>
<dbReference type="InterPro" id="IPR010997">
    <property type="entry name" value="HRDC-like_sf"/>
</dbReference>
<dbReference type="CDD" id="cd06142">
    <property type="entry name" value="RNaseD_exo"/>
    <property type="match status" value="1"/>
</dbReference>
<dbReference type="SUPFAM" id="SSF47819">
    <property type="entry name" value="HRDC-like"/>
    <property type="match status" value="1"/>
</dbReference>
<dbReference type="FunCoup" id="A0A6C2YS29">
    <property type="interactions" value="12"/>
</dbReference>
<dbReference type="AlphaFoldDB" id="A0A6C2YS29"/>